<dbReference type="RefSeq" id="WP_119050849.1">
    <property type="nucleotide sequence ID" value="NZ_CP032157.1"/>
</dbReference>
<dbReference type="OrthoDB" id="947434at2"/>
<proteinExistence type="predicted"/>
<sequence>MNKLLAVMILLLPGVVIGQTPEAKTTKMKIGIKAGLNFSNITKASSINAQSRSGFMAGAFIAAPSRGIIGYRSEIIFSKQGYDYKTGRTSGSVDLNYILLPQLMCINITKYVQLQAGGQLAFLVGGKIDSVPSPSSIPAFQKKMMDYYNKVDYGAAGGIEVYPFAGLLIGARYNISLGNLYKSDAGTPNPNFIPKVDVKNNVLQLFVGYKF</sequence>
<organism evidence="3 4">
    <name type="scientific">Paraflavitalea soli</name>
    <dbReference type="NCBI Taxonomy" id="2315862"/>
    <lineage>
        <taxon>Bacteria</taxon>
        <taxon>Pseudomonadati</taxon>
        <taxon>Bacteroidota</taxon>
        <taxon>Chitinophagia</taxon>
        <taxon>Chitinophagales</taxon>
        <taxon>Chitinophagaceae</taxon>
        <taxon>Paraflavitalea</taxon>
    </lineage>
</organism>
<protein>
    <submittedName>
        <fullName evidence="3">PorT family protein</fullName>
    </submittedName>
</protein>
<evidence type="ECO:0000313" key="4">
    <source>
        <dbReference type="Proteomes" id="UP000263900"/>
    </source>
</evidence>
<feature type="domain" description="Outer membrane protein beta-barrel" evidence="2">
    <location>
        <begin position="27"/>
        <end position="181"/>
    </location>
</feature>
<dbReference type="Proteomes" id="UP000263900">
    <property type="component" value="Chromosome"/>
</dbReference>
<evidence type="ECO:0000259" key="2">
    <source>
        <dbReference type="Pfam" id="PF13568"/>
    </source>
</evidence>
<name>A0A3B7MPP9_9BACT</name>
<dbReference type="Pfam" id="PF13568">
    <property type="entry name" value="OMP_b-brl_2"/>
    <property type="match status" value="1"/>
</dbReference>
<feature type="chain" id="PRO_5017651054" evidence="1">
    <location>
        <begin position="19"/>
        <end position="211"/>
    </location>
</feature>
<feature type="signal peptide" evidence="1">
    <location>
        <begin position="1"/>
        <end position="18"/>
    </location>
</feature>
<gene>
    <name evidence="3" type="ORF">D3H65_13660</name>
</gene>
<dbReference type="AlphaFoldDB" id="A0A3B7MPP9"/>
<dbReference type="KEGG" id="pseg:D3H65_13660"/>
<evidence type="ECO:0000256" key="1">
    <source>
        <dbReference type="SAM" id="SignalP"/>
    </source>
</evidence>
<reference evidence="3 4" key="1">
    <citation type="submission" date="2018-09" db="EMBL/GenBank/DDBJ databases">
        <title>Genome sequencing of strain 6GH32-13.</title>
        <authorList>
            <person name="Weon H.-Y."/>
            <person name="Heo J."/>
            <person name="Kwon S.-W."/>
        </authorList>
    </citation>
    <scope>NUCLEOTIDE SEQUENCE [LARGE SCALE GENOMIC DNA]</scope>
    <source>
        <strain evidence="3 4">5GH32-13</strain>
    </source>
</reference>
<accession>A0A3B7MPP9</accession>
<keyword evidence="4" id="KW-1185">Reference proteome</keyword>
<dbReference type="EMBL" id="CP032157">
    <property type="protein sequence ID" value="AXY74966.1"/>
    <property type="molecule type" value="Genomic_DNA"/>
</dbReference>
<dbReference type="InterPro" id="IPR025665">
    <property type="entry name" value="Beta-barrel_OMP_2"/>
</dbReference>
<keyword evidence="1" id="KW-0732">Signal</keyword>
<evidence type="ECO:0000313" key="3">
    <source>
        <dbReference type="EMBL" id="AXY74966.1"/>
    </source>
</evidence>